<sequence length="274" mass="30011">MKGGYIVENIVLADEIYGLVPGNKSTNHCPGVIVWGLLVVHLSLVEVTELVGSWKPAKSFMGVREMDFKGAEFSGRKQKQERKCALSADGEVVGVQIDDLKELTMGEKLGSLNFQIDDQAKTLAGEEMSAPSANAPRADSIHVLLKQALHADDDSLLLNCLFTQVKKARLHIYGRRVIANSISLLSPSDVMKLFHSLIPIIQSRFDVSFSSPFLIESRVATSRSALQLASYLDYLSAAIFEDGDDETSPMTPIVFEDNDESSEGGEESADDMRE</sequence>
<dbReference type="Proteomes" id="UP001417504">
    <property type="component" value="Unassembled WGS sequence"/>
</dbReference>
<dbReference type="PANTHER" id="PTHR44267:SF1">
    <property type="entry name" value="WD REPEAT-CONTAINING PROTEIN 43"/>
    <property type="match status" value="1"/>
</dbReference>
<protein>
    <submittedName>
        <fullName evidence="4">Uncharacterized protein</fullName>
    </submittedName>
</protein>
<feature type="region of interest" description="Disordered" evidence="3">
    <location>
        <begin position="243"/>
        <end position="274"/>
    </location>
</feature>
<evidence type="ECO:0000313" key="5">
    <source>
        <dbReference type="Proteomes" id="UP001417504"/>
    </source>
</evidence>
<gene>
    <name evidence="4" type="ORF">Sjap_012485</name>
</gene>
<evidence type="ECO:0000256" key="2">
    <source>
        <dbReference type="ARBA" id="ARBA00023242"/>
    </source>
</evidence>
<feature type="compositionally biased region" description="Acidic residues" evidence="3">
    <location>
        <begin position="256"/>
        <end position="274"/>
    </location>
</feature>
<dbReference type="EMBL" id="JBBNAE010000005">
    <property type="protein sequence ID" value="KAK9122883.1"/>
    <property type="molecule type" value="Genomic_DNA"/>
</dbReference>
<evidence type="ECO:0000256" key="1">
    <source>
        <dbReference type="ARBA" id="ARBA00004123"/>
    </source>
</evidence>
<evidence type="ECO:0000256" key="3">
    <source>
        <dbReference type="SAM" id="MobiDB-lite"/>
    </source>
</evidence>
<dbReference type="GO" id="GO:0000462">
    <property type="term" value="P:maturation of SSU-rRNA from tricistronic rRNA transcript (SSU-rRNA, 5.8S rRNA, LSU-rRNA)"/>
    <property type="evidence" value="ECO:0007669"/>
    <property type="project" value="TreeGrafter"/>
</dbReference>
<comment type="subcellular location">
    <subcellularLocation>
        <location evidence="1">Nucleus</location>
    </subcellularLocation>
</comment>
<accession>A0AAP0IXU8</accession>
<dbReference type="InterPro" id="IPR052414">
    <property type="entry name" value="U3_snoRNA-assoc_WDR"/>
</dbReference>
<proteinExistence type="predicted"/>
<dbReference type="GO" id="GO:0005730">
    <property type="term" value="C:nucleolus"/>
    <property type="evidence" value="ECO:0007669"/>
    <property type="project" value="TreeGrafter"/>
</dbReference>
<name>A0AAP0IXU8_9MAGN</name>
<evidence type="ECO:0000313" key="4">
    <source>
        <dbReference type="EMBL" id="KAK9122883.1"/>
    </source>
</evidence>
<dbReference type="AlphaFoldDB" id="A0AAP0IXU8"/>
<dbReference type="PANTHER" id="PTHR44267">
    <property type="entry name" value="WD REPEAT-CONTAINING PROTEIN 43"/>
    <property type="match status" value="1"/>
</dbReference>
<keyword evidence="2" id="KW-0539">Nucleus</keyword>
<organism evidence="4 5">
    <name type="scientific">Stephania japonica</name>
    <dbReference type="NCBI Taxonomy" id="461633"/>
    <lineage>
        <taxon>Eukaryota</taxon>
        <taxon>Viridiplantae</taxon>
        <taxon>Streptophyta</taxon>
        <taxon>Embryophyta</taxon>
        <taxon>Tracheophyta</taxon>
        <taxon>Spermatophyta</taxon>
        <taxon>Magnoliopsida</taxon>
        <taxon>Ranunculales</taxon>
        <taxon>Menispermaceae</taxon>
        <taxon>Menispermoideae</taxon>
        <taxon>Cissampelideae</taxon>
        <taxon>Stephania</taxon>
    </lineage>
</organism>
<reference evidence="4 5" key="1">
    <citation type="submission" date="2024-01" db="EMBL/GenBank/DDBJ databases">
        <title>Genome assemblies of Stephania.</title>
        <authorList>
            <person name="Yang L."/>
        </authorList>
    </citation>
    <scope>NUCLEOTIDE SEQUENCE [LARGE SCALE GENOMIC DNA]</scope>
    <source>
        <strain evidence="4">QJT</strain>
        <tissue evidence="4">Leaf</tissue>
    </source>
</reference>
<keyword evidence="5" id="KW-1185">Reference proteome</keyword>
<comment type="caution">
    <text evidence="4">The sequence shown here is derived from an EMBL/GenBank/DDBJ whole genome shotgun (WGS) entry which is preliminary data.</text>
</comment>